<gene>
    <name evidence="2" type="ORF">BDZ90DRAFT_234991</name>
</gene>
<proteinExistence type="predicted"/>
<reference evidence="2 3" key="1">
    <citation type="journal article" date="2018" name="Mol. Biol. Evol.">
        <title>Broad Genomic Sampling Reveals a Smut Pathogenic Ancestry of the Fungal Clade Ustilaginomycotina.</title>
        <authorList>
            <person name="Kijpornyongpan T."/>
            <person name="Mondo S.J."/>
            <person name="Barry K."/>
            <person name="Sandor L."/>
            <person name="Lee J."/>
            <person name="Lipzen A."/>
            <person name="Pangilinan J."/>
            <person name="LaButti K."/>
            <person name="Hainaut M."/>
            <person name="Henrissat B."/>
            <person name="Grigoriev I.V."/>
            <person name="Spatafora J.W."/>
            <person name="Aime M.C."/>
        </authorList>
    </citation>
    <scope>NUCLEOTIDE SEQUENCE [LARGE SCALE GENOMIC DNA]</scope>
    <source>
        <strain evidence="2 3">MCA 5214</strain>
    </source>
</reference>
<dbReference type="Proteomes" id="UP000245884">
    <property type="component" value="Unassembled WGS sequence"/>
</dbReference>
<accession>A0A316UGQ9</accession>
<evidence type="ECO:0000313" key="3">
    <source>
        <dbReference type="Proteomes" id="UP000245884"/>
    </source>
</evidence>
<feature type="chain" id="PRO_5016277480" description="Secreted protein" evidence="1">
    <location>
        <begin position="21"/>
        <end position="145"/>
    </location>
</feature>
<feature type="signal peptide" evidence="1">
    <location>
        <begin position="1"/>
        <end position="20"/>
    </location>
</feature>
<evidence type="ECO:0000313" key="2">
    <source>
        <dbReference type="EMBL" id="PWN24436.1"/>
    </source>
</evidence>
<evidence type="ECO:0008006" key="4">
    <source>
        <dbReference type="Google" id="ProtNLM"/>
    </source>
</evidence>
<dbReference type="AlphaFoldDB" id="A0A316UGQ9"/>
<sequence>MRYLVPLIALLVSLLPNVAANHFTCNWGGPDPDPEKASFAKFCEAGQNYVNKKRVTFRCDGPREVRVADWGYLGDGLLEFGTPCNGGGYALTSQCQNNTSFWAVCIVPVGKTTKECKYLWRYDDCQWPETFTRDTLPKKVIIYYK</sequence>
<protein>
    <recommendedName>
        <fullName evidence="4">Secreted protein</fullName>
    </recommendedName>
</protein>
<dbReference type="RefSeq" id="XP_025359048.1">
    <property type="nucleotide sequence ID" value="XM_025507222.1"/>
</dbReference>
<evidence type="ECO:0000256" key="1">
    <source>
        <dbReference type="SAM" id="SignalP"/>
    </source>
</evidence>
<keyword evidence="1" id="KW-0732">Signal</keyword>
<dbReference type="EMBL" id="KZ819681">
    <property type="protein sequence ID" value="PWN24436.1"/>
    <property type="molecule type" value="Genomic_DNA"/>
</dbReference>
<keyword evidence="3" id="KW-1185">Reference proteome</keyword>
<organism evidence="2 3">
    <name type="scientific">Jaminaea rosea</name>
    <dbReference type="NCBI Taxonomy" id="1569628"/>
    <lineage>
        <taxon>Eukaryota</taxon>
        <taxon>Fungi</taxon>
        <taxon>Dikarya</taxon>
        <taxon>Basidiomycota</taxon>
        <taxon>Ustilaginomycotina</taxon>
        <taxon>Exobasidiomycetes</taxon>
        <taxon>Microstromatales</taxon>
        <taxon>Microstromatales incertae sedis</taxon>
        <taxon>Jaminaea</taxon>
    </lineage>
</organism>
<dbReference type="GeneID" id="37029045"/>
<name>A0A316UGQ9_9BASI</name>